<evidence type="ECO:0008006" key="3">
    <source>
        <dbReference type="Google" id="ProtNLM"/>
    </source>
</evidence>
<gene>
    <name evidence="1" type="ORF">SAMN05192589_102519</name>
</gene>
<evidence type="ECO:0000313" key="2">
    <source>
        <dbReference type="Proteomes" id="UP000198781"/>
    </source>
</evidence>
<name>A0A1G6MVC9_9BURK</name>
<proteinExistence type="predicted"/>
<dbReference type="EMBL" id="FMZC01000002">
    <property type="protein sequence ID" value="SDC59391.1"/>
    <property type="molecule type" value="Genomic_DNA"/>
</dbReference>
<dbReference type="RefSeq" id="WP_092740981.1">
    <property type="nucleotide sequence ID" value="NZ_FMZC01000002.1"/>
</dbReference>
<dbReference type="OrthoDB" id="3078238at2"/>
<keyword evidence="2" id="KW-1185">Reference proteome</keyword>
<reference evidence="1 2" key="1">
    <citation type="submission" date="2016-10" db="EMBL/GenBank/DDBJ databases">
        <authorList>
            <person name="de Groot N.N."/>
        </authorList>
    </citation>
    <scope>NUCLEOTIDE SEQUENCE [LARGE SCALE GENOMIC DNA]</scope>
    <source>
        <strain evidence="1 2">DSM 16619</strain>
    </source>
</reference>
<protein>
    <recommendedName>
        <fullName evidence="3">3-oxoacyl-[acyl-carrier-protein] synthase-1</fullName>
    </recommendedName>
</protein>
<dbReference type="SUPFAM" id="SSF53901">
    <property type="entry name" value="Thiolase-like"/>
    <property type="match status" value="1"/>
</dbReference>
<dbReference type="InterPro" id="IPR016039">
    <property type="entry name" value="Thiolase-like"/>
</dbReference>
<dbReference type="Proteomes" id="UP000198781">
    <property type="component" value="Unassembled WGS sequence"/>
</dbReference>
<evidence type="ECO:0000313" key="1">
    <source>
        <dbReference type="EMBL" id="SDC59391.1"/>
    </source>
</evidence>
<accession>A0A1G6MVC9</accession>
<organism evidence="1 2">
    <name type="scientific">Paracidovorax valerianellae</name>
    <dbReference type="NCBI Taxonomy" id="187868"/>
    <lineage>
        <taxon>Bacteria</taxon>
        <taxon>Pseudomonadati</taxon>
        <taxon>Pseudomonadota</taxon>
        <taxon>Betaproteobacteria</taxon>
        <taxon>Burkholderiales</taxon>
        <taxon>Comamonadaceae</taxon>
        <taxon>Paracidovorax</taxon>
    </lineage>
</organism>
<sequence>MPLHSPRPVLKIEHATLVTSLGDDWLTSVAAFTARRKHFRYAEVDGTKLLTAPARDVAGELRGPARLRELLRAAWSPMATWLQALPLVPTLYLLALPDWMVTTAAQNSASPAAGQPDAPDPLQGAIDAFGAQCRRAGLPVLAVHAFSGGAETCHIALARTFRALGHDLPPAQIVLVAADSLCDRDILLRDHRAGRIYDRDHGSGWVPGEAAACLLLRPSAGLQAVGRKALALHAPCISDAPVPSPRWPSDWQGDGRALQQAIEGALGAAGLRSDQMDRHLSDSDGSRWRLEDETAALARMAAMANAHWSAEPLQPAELLGQVGAAWGAVQWALAQGLHQHGLAHIGQALCTTQDISGRCSASALACGASD</sequence>
<dbReference type="AlphaFoldDB" id="A0A1G6MVC9"/>
<dbReference type="GO" id="GO:0016746">
    <property type="term" value="F:acyltransferase activity"/>
    <property type="evidence" value="ECO:0007669"/>
    <property type="project" value="InterPro"/>
</dbReference>
<dbReference type="STRING" id="187868.SAMN05192589_102519"/>